<organism evidence="5 6">
    <name type="scientific">Diacronema lutheri</name>
    <name type="common">Unicellular marine alga</name>
    <name type="synonym">Monochrysis lutheri</name>
    <dbReference type="NCBI Taxonomy" id="2081491"/>
    <lineage>
        <taxon>Eukaryota</taxon>
        <taxon>Haptista</taxon>
        <taxon>Haptophyta</taxon>
        <taxon>Pavlovophyceae</taxon>
        <taxon>Pavlovales</taxon>
        <taxon>Pavlovaceae</taxon>
        <taxon>Diacronema</taxon>
    </lineage>
</organism>
<feature type="domain" description="EF-hand" evidence="4">
    <location>
        <begin position="1106"/>
        <end position="1141"/>
    </location>
</feature>
<feature type="domain" description="EF-hand" evidence="4">
    <location>
        <begin position="1142"/>
        <end position="1177"/>
    </location>
</feature>
<feature type="domain" description="EF-hand" evidence="4">
    <location>
        <begin position="288"/>
        <end position="323"/>
    </location>
</feature>
<feature type="domain" description="EF-hand" evidence="4">
    <location>
        <begin position="457"/>
        <end position="492"/>
    </location>
</feature>
<dbReference type="SMART" id="SM00054">
    <property type="entry name" value="EFh"/>
    <property type="match status" value="20"/>
</dbReference>
<gene>
    <name evidence="5" type="ORF">KFE25_009948</name>
</gene>
<evidence type="ECO:0000313" key="6">
    <source>
        <dbReference type="Proteomes" id="UP000751190"/>
    </source>
</evidence>
<feature type="domain" description="EF-hand" evidence="4">
    <location>
        <begin position="961"/>
        <end position="996"/>
    </location>
</feature>
<feature type="domain" description="EF-hand" evidence="4">
    <location>
        <begin position="913"/>
        <end position="948"/>
    </location>
</feature>
<evidence type="ECO:0000256" key="3">
    <source>
        <dbReference type="SAM" id="MobiDB-lite"/>
    </source>
</evidence>
<dbReference type="CDD" id="cd00051">
    <property type="entry name" value="EFh"/>
    <property type="match status" value="1"/>
</dbReference>
<feature type="domain" description="EF-hand" evidence="4">
    <location>
        <begin position="409"/>
        <end position="444"/>
    </location>
</feature>
<sequence>MGVGVFANQFVADIVGADKLSWRAISDWLIGIGAIPRDAVVPGALASGLAYAHVLNVVEPGLVRLGEKERASPFLVYASLRQGMHRLNVHACGQNIADCIHWSLAPEWTSKDHLHFCALLHALSSTRMLGDAGSDDEEYVRLQDLIEPDERNRLLRRRVDQLQLAHRALTEQCDSLHAELGTERETVAHLHAILERTAIDSSSQLLPYSDLVFAFATADVERAGKLRADALADALRAIGIARVPDAALASLRDAPGARGEREIDFASFARAASIAYVEHVRQLSAREEAIAAIRAAFDRRDPSRTGLVDAAECESMLRDAGLSAGAEAVRSALHAQRAGRDLDLFALVRLYDELVARGHAARSPAEMTADERARRAALRKAFNKYDSDRSGSITKLELAQAFRAAGMSYDAKTVADVFDKADKDGSGTIDFAEFLHLADVLSGRTSAAPAPPARDSAQTAALRQAFAKYDKDNSGSITKLELAQAFRASGMSYDAKTVADVFDKADKDGSGTIDFAEFLHLADVLSGRTSAAPAPPARDSAQTAALRQAFAKYDKDNSGSITKLELAQAFRAAGMSYDAKTVADVFDKADKDGSGTIDFAEFLHLADVLSGRTSAAPAPPARDSAQTAALRQAFAKYDKDNSGSITKLELAQAFRAAGMSYDAKTVADVFDKADKDGSGTIDFAEFLHLADVLSGRTSAAPAPPARDSAQTAALRQAFAKYDKDNSGSITKLELAQAFRAAGMSYDAKTVADVFDKADKDGSGTIDFAEFLHLADMLSGRTPAAPAPPARDSAQTAALRQAFAKYDKDNSGSITKLELAQAFRAAGMSYDAKTVADVFDKADKDGSGTIDFAEFLHLADVLSGRTSAAPAPPARDSAQTAALRQAFAKYDKDNSGSITKLELAQAFRAAGMSYDAKTVADVFDKADKDGSGTIDFAEFLHLADMLSGRTPAAPAPPARDSAQTAALRQAFAKYDKDNSGSITKLELAQAFRAAGMSYDAKTVADVFDKADKDGSGTIDFAEFLHLADVLANRAPQAAPPSSTKPVAPSALSSSFAPRPSGLAAKPMLSVPSMPSPRSSAGGLAPASPTRIATAAAAKPPAPPPDDARTAALRTAFRRYDADNSGSITKLELASAFRAAGMQFDAKVISDTFDKADRNKDGNIGFEEFVGLADMLAKGR</sequence>
<dbReference type="PANTHER" id="PTHR23064">
    <property type="entry name" value="TROPONIN"/>
    <property type="match status" value="1"/>
</dbReference>
<name>A0A8J5XJH2_DIALT</name>
<feature type="domain" description="EF-hand" evidence="4">
    <location>
        <begin position="745"/>
        <end position="780"/>
    </location>
</feature>
<dbReference type="OrthoDB" id="26525at2759"/>
<proteinExistence type="predicted"/>
<dbReference type="PROSITE" id="PS50222">
    <property type="entry name" value="EF_HAND_2"/>
    <property type="match status" value="19"/>
</dbReference>
<dbReference type="InterPro" id="IPR052591">
    <property type="entry name" value="CML21-like"/>
</dbReference>
<comment type="caution">
    <text evidence="5">The sequence shown here is derived from an EMBL/GenBank/DDBJ whole genome shotgun (WGS) entry which is preliminary data.</text>
</comment>
<keyword evidence="1" id="KW-0106">Calcium</keyword>
<feature type="domain" description="EF-hand" evidence="4">
    <location>
        <begin position="661"/>
        <end position="696"/>
    </location>
</feature>
<evidence type="ECO:0000256" key="2">
    <source>
        <dbReference type="SAM" id="Coils"/>
    </source>
</evidence>
<reference evidence="5" key="1">
    <citation type="submission" date="2021-05" db="EMBL/GenBank/DDBJ databases">
        <title>The genome of the haptophyte Pavlova lutheri (Diacronema luteri, Pavlovales) - a model for lipid biosynthesis in eukaryotic algae.</title>
        <authorList>
            <person name="Hulatt C.J."/>
            <person name="Posewitz M.C."/>
        </authorList>
    </citation>
    <scope>NUCLEOTIDE SEQUENCE</scope>
    <source>
        <strain evidence="5">NIVA-4/92</strain>
    </source>
</reference>
<dbReference type="FunFam" id="1.10.238.10:FF:000001">
    <property type="entry name" value="Calmodulin 1"/>
    <property type="match status" value="3"/>
</dbReference>
<dbReference type="PROSITE" id="PS00018">
    <property type="entry name" value="EF_HAND_1"/>
    <property type="match status" value="18"/>
</dbReference>
<feature type="domain" description="EF-hand" evidence="4">
    <location>
        <begin position="625"/>
        <end position="660"/>
    </location>
</feature>
<keyword evidence="2" id="KW-0175">Coiled coil</keyword>
<protein>
    <recommendedName>
        <fullName evidence="4">EF-hand domain-containing protein</fullName>
    </recommendedName>
</protein>
<feature type="domain" description="EF-hand" evidence="4">
    <location>
        <begin position="709"/>
        <end position="744"/>
    </location>
</feature>
<dbReference type="OMA" id="NLCEKRS"/>
<feature type="domain" description="EF-hand" evidence="4">
    <location>
        <begin position="373"/>
        <end position="408"/>
    </location>
</feature>
<feature type="domain" description="EF-hand" evidence="4">
    <location>
        <begin position="877"/>
        <end position="912"/>
    </location>
</feature>
<feature type="domain" description="EF-hand" evidence="4">
    <location>
        <begin position="541"/>
        <end position="576"/>
    </location>
</feature>
<feature type="domain" description="EF-hand" evidence="4">
    <location>
        <begin position="493"/>
        <end position="528"/>
    </location>
</feature>
<dbReference type="Gene3D" id="1.10.238.10">
    <property type="entry name" value="EF-hand"/>
    <property type="match status" value="7"/>
</dbReference>
<feature type="domain" description="EF-hand" evidence="4">
    <location>
        <begin position="829"/>
        <end position="864"/>
    </location>
</feature>
<dbReference type="Proteomes" id="UP000751190">
    <property type="component" value="Unassembled WGS sequence"/>
</dbReference>
<evidence type="ECO:0000313" key="5">
    <source>
        <dbReference type="EMBL" id="KAG8464580.1"/>
    </source>
</evidence>
<dbReference type="Pfam" id="PF13499">
    <property type="entry name" value="EF-hand_7"/>
    <property type="match status" value="9"/>
</dbReference>
<feature type="domain" description="EF-hand" evidence="4">
    <location>
        <begin position="793"/>
        <end position="828"/>
    </location>
</feature>
<feature type="region of interest" description="Disordered" evidence="3">
    <location>
        <begin position="1061"/>
        <end position="1087"/>
    </location>
</feature>
<dbReference type="SUPFAM" id="SSF47473">
    <property type="entry name" value="EF-hand"/>
    <property type="match status" value="6"/>
</dbReference>
<feature type="coiled-coil region" evidence="2">
    <location>
        <begin position="152"/>
        <end position="179"/>
    </location>
</feature>
<evidence type="ECO:0000256" key="1">
    <source>
        <dbReference type="ARBA" id="ARBA00022837"/>
    </source>
</evidence>
<dbReference type="GO" id="GO:0005509">
    <property type="term" value="F:calcium ion binding"/>
    <property type="evidence" value="ECO:0007669"/>
    <property type="project" value="InterPro"/>
</dbReference>
<keyword evidence="6" id="KW-1185">Reference proteome</keyword>
<dbReference type="InterPro" id="IPR018247">
    <property type="entry name" value="EF_Hand_1_Ca_BS"/>
</dbReference>
<dbReference type="AlphaFoldDB" id="A0A8J5XJH2"/>
<accession>A0A8J5XJH2</accession>
<dbReference type="InterPro" id="IPR002048">
    <property type="entry name" value="EF_hand_dom"/>
</dbReference>
<evidence type="ECO:0000259" key="4">
    <source>
        <dbReference type="PROSITE" id="PS50222"/>
    </source>
</evidence>
<dbReference type="InterPro" id="IPR011992">
    <property type="entry name" value="EF-hand-dom_pair"/>
</dbReference>
<feature type="domain" description="EF-hand" evidence="4">
    <location>
        <begin position="997"/>
        <end position="1032"/>
    </location>
</feature>
<feature type="domain" description="EF-hand" evidence="4">
    <location>
        <begin position="577"/>
        <end position="612"/>
    </location>
</feature>
<dbReference type="EMBL" id="JAGTXO010000012">
    <property type="protein sequence ID" value="KAG8464580.1"/>
    <property type="molecule type" value="Genomic_DNA"/>
</dbReference>